<evidence type="ECO:0000256" key="1">
    <source>
        <dbReference type="ARBA" id="ARBA00022801"/>
    </source>
</evidence>
<dbReference type="GO" id="GO:0006508">
    <property type="term" value="P:proteolysis"/>
    <property type="evidence" value="ECO:0007669"/>
    <property type="project" value="InterPro"/>
</dbReference>
<dbReference type="SUPFAM" id="SSF53474">
    <property type="entry name" value="alpha/beta-Hydrolases"/>
    <property type="match status" value="1"/>
</dbReference>
<protein>
    <submittedName>
        <fullName evidence="4">S9 family peptidase</fullName>
    </submittedName>
</protein>
<dbReference type="AlphaFoldDB" id="A0A437GVN5"/>
<reference evidence="4 5" key="1">
    <citation type="submission" date="2018-12" db="EMBL/GenBank/DDBJ databases">
        <title>Croceicoccus ponticola sp. nov., a lipolytic bacterium isolated from seawater.</title>
        <authorList>
            <person name="Yoon J.-H."/>
        </authorList>
    </citation>
    <scope>NUCLEOTIDE SEQUENCE [LARGE SCALE GENOMIC DNA]</scope>
    <source>
        <strain evidence="4 5">GM-16</strain>
    </source>
</reference>
<keyword evidence="1" id="KW-0378">Hydrolase</keyword>
<feature type="chain" id="PRO_5019518245" evidence="2">
    <location>
        <begin position="43"/>
        <end position="666"/>
    </location>
</feature>
<sequence length="666" mass="71723">MGATNLGARPGSTGSFRGIFLMRYFMRSAFVGALLASAPAMAEAPPVSAYGNLPDITAMDIAPDGSRLAAAMTLKGAPTVVVWDSTGKPLVALPAGEAKIRDVQWVGPGHLVVRASQTTAVPAEFRRLRYEAFGSIVLDVDKGTTKQIFEGDQSKLKLTFGHYGMRQIDGKWNLFVSGQGLDREFGNTGYVLNGRTSPGLFKIDVAAMKEKQVATGGDQGEWATWLVDAAGNVGAKLAISNQGGIWRIENSAKKKIVSGVAPDGNVDLVTLGYDGNSVIYSLAPIGSEVQWMEVPLSGGTPKPFLENVPVNRIYRHPVTGSMLGYLEDGKAFPKMADPAIEQTMQQLAASFLGRHPRLEGISPDLTKFIVHTSGNKDSGSWYLIDTVSMNANILGRDYPAISNEAVGPVRIVRYQAADGLQMDGVLTLPPGREAKTLPVVMLPHGGPYSHDTTNFDWWAQAYASRGYAVFQPNFRGSTNRDLAFQRAADGEWGRKMQSDISDGLAELAKQGIVHPRRACIVGGSYGGYAALAGVTLQKDIYKCAVAVAPVSDITDMLIKDDLSMFFGKVGRDSIDRNFGPRSTWSQVSPRDHAQQANAPILLIHGKDDSVVPIYHSTSMKAALERAGKPVELVTLDGEDHWLSTSATRQKMLEAAVAFVERHNPAD</sequence>
<dbReference type="InterPro" id="IPR029058">
    <property type="entry name" value="AB_hydrolase_fold"/>
</dbReference>
<organism evidence="4 5">
    <name type="scientific">Croceicoccus ponticola</name>
    <dbReference type="NCBI Taxonomy" id="2217664"/>
    <lineage>
        <taxon>Bacteria</taxon>
        <taxon>Pseudomonadati</taxon>
        <taxon>Pseudomonadota</taxon>
        <taxon>Alphaproteobacteria</taxon>
        <taxon>Sphingomonadales</taxon>
        <taxon>Erythrobacteraceae</taxon>
        <taxon>Croceicoccus</taxon>
    </lineage>
</organism>
<feature type="domain" description="Peptidase S9 prolyl oligopeptidase catalytic" evidence="3">
    <location>
        <begin position="454"/>
        <end position="662"/>
    </location>
</feature>
<dbReference type="GO" id="GO:0004252">
    <property type="term" value="F:serine-type endopeptidase activity"/>
    <property type="evidence" value="ECO:0007669"/>
    <property type="project" value="TreeGrafter"/>
</dbReference>
<comment type="caution">
    <text evidence="4">The sequence shown here is derived from an EMBL/GenBank/DDBJ whole genome shotgun (WGS) entry which is preliminary data.</text>
</comment>
<dbReference type="OrthoDB" id="1094230at2"/>
<accession>A0A437GVN5</accession>
<dbReference type="PANTHER" id="PTHR42776">
    <property type="entry name" value="SERINE PEPTIDASE S9 FAMILY MEMBER"/>
    <property type="match status" value="1"/>
</dbReference>
<dbReference type="Gene3D" id="3.40.50.1820">
    <property type="entry name" value="alpha/beta hydrolase"/>
    <property type="match status" value="1"/>
</dbReference>
<dbReference type="Proteomes" id="UP000283003">
    <property type="component" value="Unassembled WGS sequence"/>
</dbReference>
<dbReference type="Pfam" id="PF00326">
    <property type="entry name" value="Peptidase_S9"/>
    <property type="match status" value="1"/>
</dbReference>
<evidence type="ECO:0000259" key="3">
    <source>
        <dbReference type="Pfam" id="PF00326"/>
    </source>
</evidence>
<name>A0A437GVN5_9SPHN</name>
<evidence type="ECO:0000313" key="5">
    <source>
        <dbReference type="Proteomes" id="UP000283003"/>
    </source>
</evidence>
<gene>
    <name evidence="4" type="ORF">EKN06_11430</name>
</gene>
<keyword evidence="5" id="KW-1185">Reference proteome</keyword>
<dbReference type="EMBL" id="RXOL01000005">
    <property type="protein sequence ID" value="RVQ65960.1"/>
    <property type="molecule type" value="Genomic_DNA"/>
</dbReference>
<dbReference type="PANTHER" id="PTHR42776:SF27">
    <property type="entry name" value="DIPEPTIDYL PEPTIDASE FAMILY MEMBER 6"/>
    <property type="match status" value="1"/>
</dbReference>
<dbReference type="SUPFAM" id="SSF82171">
    <property type="entry name" value="DPP6 N-terminal domain-like"/>
    <property type="match status" value="1"/>
</dbReference>
<evidence type="ECO:0000256" key="2">
    <source>
        <dbReference type="SAM" id="SignalP"/>
    </source>
</evidence>
<proteinExistence type="predicted"/>
<dbReference type="InterPro" id="IPR001375">
    <property type="entry name" value="Peptidase_S9_cat"/>
</dbReference>
<evidence type="ECO:0000313" key="4">
    <source>
        <dbReference type="EMBL" id="RVQ65960.1"/>
    </source>
</evidence>
<dbReference type="InterPro" id="IPR015943">
    <property type="entry name" value="WD40/YVTN_repeat-like_dom_sf"/>
</dbReference>
<feature type="signal peptide" evidence="2">
    <location>
        <begin position="1"/>
        <end position="42"/>
    </location>
</feature>
<keyword evidence="2" id="KW-0732">Signal</keyword>
<dbReference type="Gene3D" id="2.130.10.10">
    <property type="entry name" value="YVTN repeat-like/Quinoprotein amine dehydrogenase"/>
    <property type="match status" value="1"/>
</dbReference>